<keyword evidence="1" id="KW-0489">Methyltransferase</keyword>
<dbReference type="RefSeq" id="WP_122142032.1">
    <property type="nucleotide sequence ID" value="NZ_JAFKPL010000045.1"/>
</dbReference>
<sequence length="160" mass="18366">MNTTFERTATATDEWYTPKEIIDALGVFDTDPCAPVNPLWQTAIRMYNKNHDGLTKNWIGRVWLNPPYSRPLIENFVKRLAEHGNGIALLFNRCDSKMFQDIIFEKATAMKFLRNRIRFYRPDGTRGDSPGCGSILIAFGEENAEVLRTCDLTGKYVRIN</sequence>
<dbReference type="GO" id="GO:0003677">
    <property type="term" value="F:DNA binding"/>
    <property type="evidence" value="ECO:0007669"/>
    <property type="project" value="InterPro"/>
</dbReference>
<dbReference type="GO" id="GO:0032259">
    <property type="term" value="P:methylation"/>
    <property type="evidence" value="ECO:0007669"/>
    <property type="project" value="UniProtKB-KW"/>
</dbReference>
<evidence type="ECO:0000313" key="1">
    <source>
        <dbReference type="EMBL" id="RGV56517.1"/>
    </source>
</evidence>
<dbReference type="AlphaFoldDB" id="A0A412YGH6"/>
<gene>
    <name evidence="1" type="ORF">DWW08_05925</name>
</gene>
<comment type="caution">
    <text evidence="1">The sequence shown here is derived from an EMBL/GenBank/DDBJ whole genome shotgun (WGS) entry which is preliminary data.</text>
</comment>
<dbReference type="Proteomes" id="UP000286270">
    <property type="component" value="Unassembled WGS sequence"/>
</dbReference>
<evidence type="ECO:0000313" key="2">
    <source>
        <dbReference type="Proteomes" id="UP000286270"/>
    </source>
</evidence>
<reference evidence="1 2" key="1">
    <citation type="submission" date="2018-08" db="EMBL/GenBank/DDBJ databases">
        <title>A genome reference for cultivated species of the human gut microbiota.</title>
        <authorList>
            <person name="Zou Y."/>
            <person name="Xue W."/>
            <person name="Luo G."/>
        </authorList>
    </citation>
    <scope>NUCLEOTIDE SEQUENCE [LARGE SCALE GENOMIC DNA]</scope>
    <source>
        <strain evidence="1 2">AF14-26</strain>
    </source>
</reference>
<dbReference type="EMBL" id="QRZH01000004">
    <property type="protein sequence ID" value="RGV56517.1"/>
    <property type="molecule type" value="Genomic_DNA"/>
</dbReference>
<dbReference type="GO" id="GO:0009007">
    <property type="term" value="F:site-specific DNA-methyltransferase (adenine-specific) activity"/>
    <property type="evidence" value="ECO:0007669"/>
    <property type="project" value="InterPro"/>
</dbReference>
<dbReference type="Pfam" id="PF05869">
    <property type="entry name" value="Dam"/>
    <property type="match status" value="1"/>
</dbReference>
<dbReference type="GO" id="GO:0009307">
    <property type="term" value="P:DNA restriction-modification system"/>
    <property type="evidence" value="ECO:0007669"/>
    <property type="project" value="InterPro"/>
</dbReference>
<dbReference type="InterPro" id="IPR008593">
    <property type="entry name" value="Dam_MeTrfase"/>
</dbReference>
<protein>
    <submittedName>
        <fullName evidence="1">Adenine methyltransferase</fullName>
    </submittedName>
</protein>
<keyword evidence="1" id="KW-0808">Transferase</keyword>
<name>A0A412YGH6_BACFG</name>
<organism evidence="1 2">
    <name type="scientific">Bacteroides fragilis</name>
    <dbReference type="NCBI Taxonomy" id="817"/>
    <lineage>
        <taxon>Bacteria</taxon>
        <taxon>Pseudomonadati</taxon>
        <taxon>Bacteroidota</taxon>
        <taxon>Bacteroidia</taxon>
        <taxon>Bacteroidales</taxon>
        <taxon>Bacteroidaceae</taxon>
        <taxon>Bacteroides</taxon>
    </lineage>
</organism>
<accession>A0A412YGH6</accession>
<proteinExistence type="predicted"/>